<keyword evidence="1" id="KW-1133">Transmembrane helix</keyword>
<dbReference type="Proteomes" id="UP001595833">
    <property type="component" value="Unassembled WGS sequence"/>
</dbReference>
<evidence type="ECO:0000259" key="2">
    <source>
        <dbReference type="Pfam" id="PF20182"/>
    </source>
</evidence>
<dbReference type="Pfam" id="PF20182">
    <property type="entry name" value="DUF6545"/>
    <property type="match status" value="1"/>
</dbReference>
<evidence type="ECO:0000313" key="4">
    <source>
        <dbReference type="Proteomes" id="UP001595833"/>
    </source>
</evidence>
<feature type="domain" description="DUF6545" evidence="2">
    <location>
        <begin position="250"/>
        <end position="384"/>
    </location>
</feature>
<accession>A0ABV9Y6X2</accession>
<comment type="caution">
    <text evidence="3">The sequence shown here is derived from an EMBL/GenBank/DDBJ whole genome shotgun (WGS) entry which is preliminary data.</text>
</comment>
<name>A0ABV9Y6X2_9PSEU</name>
<organism evidence="3 4">
    <name type="scientific">Saccharothrix xinjiangensis</name>
    <dbReference type="NCBI Taxonomy" id="204798"/>
    <lineage>
        <taxon>Bacteria</taxon>
        <taxon>Bacillati</taxon>
        <taxon>Actinomycetota</taxon>
        <taxon>Actinomycetes</taxon>
        <taxon>Pseudonocardiales</taxon>
        <taxon>Pseudonocardiaceae</taxon>
        <taxon>Saccharothrix</taxon>
    </lineage>
</organism>
<dbReference type="RefSeq" id="WP_344037578.1">
    <property type="nucleotide sequence ID" value="NZ_BAAAKE010000008.1"/>
</dbReference>
<feature type="transmembrane region" description="Helical" evidence="1">
    <location>
        <begin position="184"/>
        <end position="206"/>
    </location>
</feature>
<evidence type="ECO:0000313" key="3">
    <source>
        <dbReference type="EMBL" id="MFC5058116.1"/>
    </source>
</evidence>
<feature type="transmembrane region" description="Helical" evidence="1">
    <location>
        <begin position="73"/>
        <end position="95"/>
    </location>
</feature>
<dbReference type="InterPro" id="IPR050039">
    <property type="entry name" value="MAB_1171c-like"/>
</dbReference>
<feature type="transmembrane region" description="Helical" evidence="1">
    <location>
        <begin position="39"/>
        <end position="61"/>
    </location>
</feature>
<proteinExistence type="predicted"/>
<feature type="transmembrane region" description="Helical" evidence="1">
    <location>
        <begin position="145"/>
        <end position="163"/>
    </location>
</feature>
<sequence length="393" mass="42374">MVVFQVLEWTCACAGLSAFAHTVPALLRRRRPRPATVALSAYFLCSGVSFLIALDAVAPAVGRALGDPDRVSLVVHLAVLALTAAQQVVLAHWTYPPARAARRARGWLVAFGAVSIVLVVLFAHLKARQEVSGIEETNWRQLGGGGYTVYLCLLFGALAVGQVETVRLSWRYARMANRTWLRRGMAAVVVGGSLCLLYSLLGFAEVAGHGEAMAKVDLLRWLVGDLGAALEIFGWTVPTWGRRLSALAGWVGRYRAYRRLRPLWAALYEASPAIALDPPRSRLGELVPPRDLRYRLYRRVIEIRDGQLALRRCATAPDVADGERRAEDEAAALWTALRARQVGGAPVAVGVPDVGDAHGDGGGDLAGIDGEVTWLLRVADSFASLANGVNRGG</sequence>
<dbReference type="EMBL" id="JBHSJB010000031">
    <property type="protein sequence ID" value="MFC5058116.1"/>
    <property type="molecule type" value="Genomic_DNA"/>
</dbReference>
<evidence type="ECO:0000256" key="1">
    <source>
        <dbReference type="SAM" id="Phobius"/>
    </source>
</evidence>
<feature type="transmembrane region" description="Helical" evidence="1">
    <location>
        <begin position="107"/>
        <end position="125"/>
    </location>
</feature>
<protein>
    <submittedName>
        <fullName evidence="3">MAB_1171c family putative transporter</fullName>
    </submittedName>
</protein>
<keyword evidence="1" id="KW-0812">Transmembrane</keyword>
<dbReference type="NCBIfam" id="NF042915">
    <property type="entry name" value="MAB_1171c_fam"/>
    <property type="match status" value="1"/>
</dbReference>
<keyword evidence="1" id="KW-0472">Membrane</keyword>
<feature type="transmembrane region" description="Helical" evidence="1">
    <location>
        <begin position="6"/>
        <end position="27"/>
    </location>
</feature>
<dbReference type="InterPro" id="IPR046675">
    <property type="entry name" value="DUF6545"/>
</dbReference>
<reference evidence="4" key="1">
    <citation type="journal article" date="2019" name="Int. J. Syst. Evol. Microbiol.">
        <title>The Global Catalogue of Microorganisms (GCM) 10K type strain sequencing project: providing services to taxonomists for standard genome sequencing and annotation.</title>
        <authorList>
            <consortium name="The Broad Institute Genomics Platform"/>
            <consortium name="The Broad Institute Genome Sequencing Center for Infectious Disease"/>
            <person name="Wu L."/>
            <person name="Ma J."/>
        </authorList>
    </citation>
    <scope>NUCLEOTIDE SEQUENCE [LARGE SCALE GENOMIC DNA]</scope>
    <source>
        <strain evidence="4">KCTC 12848</strain>
    </source>
</reference>
<gene>
    <name evidence="3" type="ORF">ACFPFM_30770</name>
</gene>
<keyword evidence="4" id="KW-1185">Reference proteome</keyword>